<evidence type="ECO:0000313" key="11">
    <source>
        <dbReference type="EMBL" id="SHF36541.1"/>
    </source>
</evidence>
<dbReference type="NCBIfam" id="TIGR01475">
    <property type="entry name" value="ubiA_other"/>
    <property type="match status" value="1"/>
</dbReference>
<dbReference type="InterPro" id="IPR000537">
    <property type="entry name" value="UbiA_prenyltransferase"/>
</dbReference>
<sequence length="292" mass="32986">MAYRVVYKTRVILEMIKFEHTIFALPFAYVGALLVQKQIPDLHNLLWITLAMVGARTAAMSLNRLIDRHIDALNPRTANRALPRGLVRVKEVWLLVILSFALLLFSAYQLSPLAFKLSPVAVAVLSFYSYTKRFSWTCHLFLGLALGLAPVGAWIAIANRFDLAPILLGLGVLFWVAGFDIIYACDDYDFDRKYGIYSIPARFGLERALLISAFFHIIAPLFFVAVFFVLHLGLFYLIGVLIAVVLLFKQHKLISPHDLSRAGVAFFNLNGTLSMVMFIFTLIDVLFPLHLF</sequence>
<comment type="subcellular location">
    <subcellularLocation>
        <location evidence="2">Membrane</location>
        <topology evidence="2">Multi-pass membrane protein</topology>
    </subcellularLocation>
</comment>
<dbReference type="CDD" id="cd13959">
    <property type="entry name" value="PT_UbiA_COQ2"/>
    <property type="match status" value="1"/>
</dbReference>
<dbReference type="Pfam" id="PF01040">
    <property type="entry name" value="UbiA"/>
    <property type="match status" value="1"/>
</dbReference>
<comment type="cofactor">
    <cofactor evidence="1">
        <name>Mg(2+)</name>
        <dbReference type="ChEBI" id="CHEBI:18420"/>
    </cofactor>
</comment>
<gene>
    <name evidence="11" type="ORF">SAMN02745218_02064</name>
</gene>
<dbReference type="PANTHER" id="PTHR11048:SF28">
    <property type="entry name" value="4-HYDROXYBENZOATE POLYPRENYLTRANSFERASE, MITOCHONDRIAL"/>
    <property type="match status" value="1"/>
</dbReference>
<dbReference type="OrthoDB" id="9782418at2"/>
<dbReference type="EMBL" id="FQUW01000025">
    <property type="protein sequence ID" value="SHF36541.1"/>
    <property type="molecule type" value="Genomic_DNA"/>
</dbReference>
<dbReference type="GO" id="GO:0008412">
    <property type="term" value="F:4-hydroxybenzoate polyprenyltransferase activity"/>
    <property type="evidence" value="ECO:0007669"/>
    <property type="project" value="UniProtKB-EC"/>
</dbReference>
<feature type="transmembrane region" description="Helical" evidence="10">
    <location>
        <begin position="163"/>
        <end position="183"/>
    </location>
</feature>
<evidence type="ECO:0000256" key="2">
    <source>
        <dbReference type="ARBA" id="ARBA00004141"/>
    </source>
</evidence>
<name>A0A1M5B1W4_9FIRM</name>
<dbReference type="GO" id="GO:0005886">
    <property type="term" value="C:plasma membrane"/>
    <property type="evidence" value="ECO:0007669"/>
    <property type="project" value="TreeGrafter"/>
</dbReference>
<dbReference type="Proteomes" id="UP000184196">
    <property type="component" value="Unassembled WGS sequence"/>
</dbReference>
<evidence type="ECO:0000313" key="12">
    <source>
        <dbReference type="Proteomes" id="UP000184196"/>
    </source>
</evidence>
<reference evidence="12" key="1">
    <citation type="submission" date="2016-11" db="EMBL/GenBank/DDBJ databases">
        <authorList>
            <person name="Varghese N."/>
            <person name="Submissions S."/>
        </authorList>
    </citation>
    <scope>NUCLEOTIDE SEQUENCE [LARGE SCALE GENOMIC DNA]</scope>
    <source>
        <strain evidence="12">DSM 11792</strain>
    </source>
</reference>
<keyword evidence="4" id="KW-1003">Cell membrane</keyword>
<keyword evidence="7 10" id="KW-1133">Transmembrane helix</keyword>
<evidence type="ECO:0000256" key="4">
    <source>
        <dbReference type="ARBA" id="ARBA00022519"/>
    </source>
</evidence>
<protein>
    <recommendedName>
        <fullName evidence="9">4-hydroxybenzoate polyprenyltransferase</fullName>
        <ecNumber evidence="9">2.5.1.39</ecNumber>
    </recommendedName>
</protein>
<feature type="transmembrane region" description="Helical" evidence="10">
    <location>
        <begin position="269"/>
        <end position="291"/>
    </location>
</feature>
<dbReference type="GO" id="GO:0006744">
    <property type="term" value="P:ubiquinone biosynthetic process"/>
    <property type="evidence" value="ECO:0007669"/>
    <property type="project" value="TreeGrafter"/>
</dbReference>
<accession>A0A1M5B1W4</accession>
<evidence type="ECO:0000256" key="6">
    <source>
        <dbReference type="ARBA" id="ARBA00022692"/>
    </source>
</evidence>
<dbReference type="PANTHER" id="PTHR11048">
    <property type="entry name" value="PRENYLTRANSFERASES"/>
    <property type="match status" value="1"/>
</dbReference>
<dbReference type="InterPro" id="IPR039653">
    <property type="entry name" value="Prenyltransferase"/>
</dbReference>
<feature type="transmembrane region" description="Helical" evidence="10">
    <location>
        <begin position="229"/>
        <end position="248"/>
    </location>
</feature>
<dbReference type="Gene3D" id="1.10.357.140">
    <property type="entry name" value="UbiA prenyltransferase"/>
    <property type="match status" value="1"/>
</dbReference>
<evidence type="ECO:0000256" key="5">
    <source>
        <dbReference type="ARBA" id="ARBA00022679"/>
    </source>
</evidence>
<feature type="transmembrane region" description="Helical" evidence="10">
    <location>
        <begin position="87"/>
        <end position="107"/>
    </location>
</feature>
<evidence type="ECO:0000256" key="10">
    <source>
        <dbReference type="SAM" id="Phobius"/>
    </source>
</evidence>
<evidence type="ECO:0000256" key="1">
    <source>
        <dbReference type="ARBA" id="ARBA00001946"/>
    </source>
</evidence>
<comment type="similarity">
    <text evidence="3">Belongs to the UbiA prenyltransferase family.</text>
</comment>
<dbReference type="InterPro" id="IPR006371">
    <property type="entry name" value="Polyprenyltransferase_UbiA-li"/>
</dbReference>
<keyword evidence="8 10" id="KW-0472">Membrane</keyword>
<dbReference type="InterPro" id="IPR044878">
    <property type="entry name" value="UbiA_sf"/>
</dbReference>
<dbReference type="AlphaFoldDB" id="A0A1M5B1W4"/>
<dbReference type="RefSeq" id="WP_073165898.1">
    <property type="nucleotide sequence ID" value="NZ_FQUW01000025.1"/>
</dbReference>
<dbReference type="Gene3D" id="1.20.120.1780">
    <property type="entry name" value="UbiA prenyltransferase"/>
    <property type="match status" value="1"/>
</dbReference>
<keyword evidence="12" id="KW-1185">Reference proteome</keyword>
<evidence type="ECO:0000256" key="3">
    <source>
        <dbReference type="ARBA" id="ARBA00005985"/>
    </source>
</evidence>
<proteinExistence type="inferred from homology"/>
<evidence type="ECO:0000256" key="9">
    <source>
        <dbReference type="ARBA" id="ARBA00034524"/>
    </source>
</evidence>
<organism evidence="11 12">
    <name type="scientific">Desulfofundulus australicus DSM 11792</name>
    <dbReference type="NCBI Taxonomy" id="1121425"/>
    <lineage>
        <taxon>Bacteria</taxon>
        <taxon>Bacillati</taxon>
        <taxon>Bacillota</taxon>
        <taxon>Clostridia</taxon>
        <taxon>Eubacteriales</taxon>
        <taxon>Peptococcaceae</taxon>
        <taxon>Desulfofundulus</taxon>
    </lineage>
</organism>
<keyword evidence="4" id="KW-0997">Cell inner membrane</keyword>
<dbReference type="FunFam" id="1.10.357.140:FF:000008">
    <property type="entry name" value="4-hydroxybenzoate octaprenyltransferase"/>
    <property type="match status" value="1"/>
</dbReference>
<keyword evidence="5 11" id="KW-0808">Transferase</keyword>
<evidence type="ECO:0000256" key="7">
    <source>
        <dbReference type="ARBA" id="ARBA00022989"/>
    </source>
</evidence>
<dbReference type="EC" id="2.5.1.39" evidence="9"/>
<evidence type="ECO:0000256" key="8">
    <source>
        <dbReference type="ARBA" id="ARBA00023136"/>
    </source>
</evidence>
<feature type="transmembrane region" description="Helical" evidence="10">
    <location>
        <begin position="138"/>
        <end position="157"/>
    </location>
</feature>
<keyword evidence="6 10" id="KW-0812">Transmembrane</keyword>
<dbReference type="FunFam" id="1.20.120.1780:FF:000001">
    <property type="entry name" value="4-hydroxybenzoate octaprenyltransferase"/>
    <property type="match status" value="1"/>
</dbReference>